<reference evidence="2 3" key="1">
    <citation type="submission" date="2017-03" db="EMBL/GenBank/DDBJ databases">
        <title>Genomes of endolithic fungi from Antarctica.</title>
        <authorList>
            <person name="Coleine C."/>
            <person name="Masonjones S."/>
            <person name="Stajich J.E."/>
        </authorList>
    </citation>
    <scope>NUCLEOTIDE SEQUENCE [LARGE SCALE GENOMIC DNA]</scope>
    <source>
        <strain evidence="2 3">CCFEE 5184</strain>
    </source>
</reference>
<keyword evidence="3" id="KW-1185">Reference proteome</keyword>
<sequence>MSLFKIIIALAAAASFSAAVPTSGSGSGSGGNGGNTCGNGQKLQCCTSGDELMGLNCLTVPVLSILGSQTCGSNVAACCQGDNNGVLVLDLSCDPITL</sequence>
<keyword evidence="1" id="KW-0732">Signal</keyword>
<evidence type="ECO:0000313" key="3">
    <source>
        <dbReference type="Proteomes" id="UP000309340"/>
    </source>
</evidence>
<dbReference type="AlphaFoldDB" id="A0A4U0WIL0"/>
<feature type="chain" id="PRO_5020933093" description="Hydrophobin" evidence="1">
    <location>
        <begin position="20"/>
        <end position="98"/>
    </location>
</feature>
<organism evidence="2 3">
    <name type="scientific">Friedmanniomyces simplex</name>
    <dbReference type="NCBI Taxonomy" id="329884"/>
    <lineage>
        <taxon>Eukaryota</taxon>
        <taxon>Fungi</taxon>
        <taxon>Dikarya</taxon>
        <taxon>Ascomycota</taxon>
        <taxon>Pezizomycotina</taxon>
        <taxon>Dothideomycetes</taxon>
        <taxon>Dothideomycetidae</taxon>
        <taxon>Mycosphaerellales</taxon>
        <taxon>Teratosphaeriaceae</taxon>
        <taxon>Friedmanniomyces</taxon>
    </lineage>
</organism>
<evidence type="ECO:0008006" key="4">
    <source>
        <dbReference type="Google" id="ProtNLM"/>
    </source>
</evidence>
<evidence type="ECO:0000313" key="2">
    <source>
        <dbReference type="EMBL" id="TKA62183.1"/>
    </source>
</evidence>
<proteinExistence type="predicted"/>
<dbReference type="Proteomes" id="UP000309340">
    <property type="component" value="Unassembled WGS sequence"/>
</dbReference>
<protein>
    <recommendedName>
        <fullName evidence="4">Hydrophobin</fullName>
    </recommendedName>
</protein>
<name>A0A4U0WIL0_9PEZI</name>
<dbReference type="OrthoDB" id="3944963at2759"/>
<dbReference type="EMBL" id="NAJQ01001116">
    <property type="protein sequence ID" value="TKA62183.1"/>
    <property type="molecule type" value="Genomic_DNA"/>
</dbReference>
<evidence type="ECO:0000256" key="1">
    <source>
        <dbReference type="SAM" id="SignalP"/>
    </source>
</evidence>
<feature type="signal peptide" evidence="1">
    <location>
        <begin position="1"/>
        <end position="19"/>
    </location>
</feature>
<accession>A0A4U0WIL0</accession>
<comment type="caution">
    <text evidence="2">The sequence shown here is derived from an EMBL/GenBank/DDBJ whole genome shotgun (WGS) entry which is preliminary data.</text>
</comment>
<gene>
    <name evidence="2" type="ORF">B0A55_10889</name>
</gene>